<evidence type="ECO:0000256" key="6">
    <source>
        <dbReference type="SAM" id="Phobius"/>
    </source>
</evidence>
<dbReference type="Proteomes" id="UP000319160">
    <property type="component" value="Unassembled WGS sequence"/>
</dbReference>
<comment type="caution">
    <text evidence="7">The sequence shown here is derived from an EMBL/GenBank/DDBJ whole genome shotgun (WGS) entry which is preliminary data.</text>
</comment>
<reference evidence="8" key="1">
    <citation type="submission" date="2019-06" db="EMBL/GenBank/DDBJ databases">
        <title>Draft genome sequence of the griseofulvin-producing fungus Xylaria cubensis strain G536.</title>
        <authorList>
            <person name="Mead M.E."/>
            <person name="Raja H.A."/>
            <person name="Steenwyk J.L."/>
            <person name="Knowles S.L."/>
            <person name="Oberlies N.H."/>
            <person name="Rokas A."/>
        </authorList>
    </citation>
    <scope>NUCLEOTIDE SEQUENCE [LARGE SCALE GENOMIC DNA]</scope>
    <source>
        <strain evidence="8">G536</strain>
    </source>
</reference>
<dbReference type="EMBL" id="VFLP01000053">
    <property type="protein sequence ID" value="TRX90678.1"/>
    <property type="molecule type" value="Genomic_DNA"/>
</dbReference>
<evidence type="ECO:0000256" key="2">
    <source>
        <dbReference type="ARBA" id="ARBA00022692"/>
    </source>
</evidence>
<evidence type="ECO:0000256" key="4">
    <source>
        <dbReference type="ARBA" id="ARBA00023136"/>
    </source>
</evidence>
<feature type="transmembrane region" description="Helical" evidence="6">
    <location>
        <begin position="392"/>
        <end position="411"/>
    </location>
</feature>
<keyword evidence="4 6" id="KW-0472">Membrane</keyword>
<name>A0A553HRV2_9PEZI</name>
<evidence type="ECO:0008006" key="9">
    <source>
        <dbReference type="Google" id="ProtNLM"/>
    </source>
</evidence>
<dbReference type="GO" id="GO:0022857">
    <property type="term" value="F:transmembrane transporter activity"/>
    <property type="evidence" value="ECO:0007669"/>
    <property type="project" value="InterPro"/>
</dbReference>
<keyword evidence="3 6" id="KW-1133">Transmembrane helix</keyword>
<evidence type="ECO:0000313" key="8">
    <source>
        <dbReference type="Proteomes" id="UP000319160"/>
    </source>
</evidence>
<feature type="compositionally biased region" description="Polar residues" evidence="5">
    <location>
        <begin position="16"/>
        <end position="37"/>
    </location>
</feature>
<feature type="transmembrane region" description="Helical" evidence="6">
    <location>
        <begin position="250"/>
        <end position="270"/>
    </location>
</feature>
<dbReference type="PANTHER" id="PTHR23507">
    <property type="entry name" value="ZGC:174356"/>
    <property type="match status" value="1"/>
</dbReference>
<feature type="transmembrane region" description="Helical" evidence="6">
    <location>
        <begin position="62"/>
        <end position="82"/>
    </location>
</feature>
<dbReference type="PANTHER" id="PTHR23507:SF1">
    <property type="entry name" value="FI18259P1-RELATED"/>
    <property type="match status" value="1"/>
</dbReference>
<feature type="transmembrane region" description="Helical" evidence="6">
    <location>
        <begin position="351"/>
        <end position="371"/>
    </location>
</feature>
<sequence length="526" mass="56951">MVVQLPVNEQDRDNSIAESTEQTPLLSDATTTSSSHANRPGLRERSSSLVSAVPKLQSSRSVIILLCILIFVGSSAGGFQNISMTRIFEDILCRQYYDQIRSHDEPIDERICKVDSIQSKLAYLFAILNSLNAAVSILAALPWGIAADKIGRRQVIAMGLAGMSISLLWIMVVGWFHETLPPRLIWLSPVAYLLGGGNPVLAAAISSIAVDVVPESQRSASFIRIHGASMVGNLVSPALASFMMASTGPWPPIFMAFLLTVLPAFAIFLVPESLKQKHQHEPGSGALRAHLARGFRELRKSANVFGSPSMILILLITMLQLSLVQCTYQFLSQFASKRFDIPLARTGYIQSAYGIAFITVSFFIMPFVSSATLKPGAPAFLRFDDDRSRDLFLARSSYIASLVGTFILGLSGSVPGFVFGLAILAFGVSSEGFLKSIATLYVTAEQRSRLFTILGLSAIASDLWISPALAALFSVGMRLGGIWIGLPYFGVSGLCVLMFSMALFIKLPTSSIVDEESDSEERLNSG</sequence>
<dbReference type="InterPro" id="IPR036259">
    <property type="entry name" value="MFS_trans_sf"/>
</dbReference>
<evidence type="ECO:0000256" key="5">
    <source>
        <dbReference type="SAM" id="MobiDB-lite"/>
    </source>
</evidence>
<protein>
    <recommendedName>
        <fullName evidence="9">Major facilitator superfamily (MFS) profile domain-containing protein</fullName>
    </recommendedName>
</protein>
<feature type="transmembrane region" description="Helical" evidence="6">
    <location>
        <begin position="481"/>
        <end position="505"/>
    </location>
</feature>
<keyword evidence="8" id="KW-1185">Reference proteome</keyword>
<dbReference type="SUPFAM" id="SSF103473">
    <property type="entry name" value="MFS general substrate transporter"/>
    <property type="match status" value="1"/>
</dbReference>
<proteinExistence type="predicted"/>
<comment type="subcellular location">
    <subcellularLocation>
        <location evidence="1">Membrane</location>
        <topology evidence="1">Multi-pass membrane protein</topology>
    </subcellularLocation>
</comment>
<evidence type="ECO:0000256" key="1">
    <source>
        <dbReference type="ARBA" id="ARBA00004141"/>
    </source>
</evidence>
<evidence type="ECO:0000313" key="7">
    <source>
        <dbReference type="EMBL" id="TRX90678.1"/>
    </source>
</evidence>
<accession>A0A553HRV2</accession>
<feature type="region of interest" description="Disordered" evidence="5">
    <location>
        <begin position="1"/>
        <end position="43"/>
    </location>
</feature>
<feature type="transmembrane region" description="Helical" evidence="6">
    <location>
        <begin position="417"/>
        <end position="438"/>
    </location>
</feature>
<dbReference type="GO" id="GO:0016020">
    <property type="term" value="C:membrane"/>
    <property type="evidence" value="ECO:0007669"/>
    <property type="project" value="UniProtKB-SubCell"/>
</dbReference>
<keyword evidence="2 6" id="KW-0812">Transmembrane</keyword>
<feature type="transmembrane region" description="Helical" evidence="6">
    <location>
        <begin position="450"/>
        <end position="475"/>
    </location>
</feature>
<organism evidence="7 8">
    <name type="scientific">Xylaria flabelliformis</name>
    <dbReference type="NCBI Taxonomy" id="2512241"/>
    <lineage>
        <taxon>Eukaryota</taxon>
        <taxon>Fungi</taxon>
        <taxon>Dikarya</taxon>
        <taxon>Ascomycota</taxon>
        <taxon>Pezizomycotina</taxon>
        <taxon>Sordariomycetes</taxon>
        <taxon>Xylariomycetidae</taxon>
        <taxon>Xylariales</taxon>
        <taxon>Xylariaceae</taxon>
        <taxon>Xylaria</taxon>
    </lineage>
</organism>
<evidence type="ECO:0000256" key="3">
    <source>
        <dbReference type="ARBA" id="ARBA00022989"/>
    </source>
</evidence>
<dbReference type="OrthoDB" id="3026777at2759"/>
<dbReference type="Pfam" id="PF07690">
    <property type="entry name" value="MFS_1"/>
    <property type="match status" value="1"/>
</dbReference>
<dbReference type="InterPro" id="IPR011701">
    <property type="entry name" value="MFS"/>
</dbReference>
<gene>
    <name evidence="7" type="ORF">FHL15_008453</name>
</gene>
<feature type="transmembrane region" description="Helical" evidence="6">
    <location>
        <begin position="309"/>
        <end position="331"/>
    </location>
</feature>
<feature type="transmembrane region" description="Helical" evidence="6">
    <location>
        <begin position="155"/>
        <end position="177"/>
    </location>
</feature>
<dbReference type="Gene3D" id="1.20.1250.20">
    <property type="entry name" value="MFS general substrate transporter like domains"/>
    <property type="match status" value="1"/>
</dbReference>
<feature type="transmembrane region" description="Helical" evidence="6">
    <location>
        <begin position="121"/>
        <end position="143"/>
    </location>
</feature>
<dbReference type="AlphaFoldDB" id="A0A553HRV2"/>
<feature type="transmembrane region" description="Helical" evidence="6">
    <location>
        <begin position="189"/>
        <end position="213"/>
    </location>
</feature>